<keyword evidence="3" id="KW-1185">Reference proteome</keyword>
<reference evidence="2 3" key="1">
    <citation type="submission" date="2019-06" db="EMBL/GenBank/DDBJ databases">
        <authorList>
            <person name="Lee I."/>
            <person name="Jang G.I."/>
            <person name="Hwang C.Y."/>
        </authorList>
    </citation>
    <scope>NUCLEOTIDE SEQUENCE [LARGE SCALE GENOMIC DNA]</scope>
    <source>
        <strain evidence="2 3">PAMC 28131</strain>
    </source>
</reference>
<keyword evidence="1" id="KW-1133">Transmembrane helix</keyword>
<keyword evidence="1" id="KW-0472">Membrane</keyword>
<dbReference type="InterPro" id="IPR010664">
    <property type="entry name" value="LipoPS_assembly_LptC-rel"/>
</dbReference>
<gene>
    <name evidence="2" type="ORF">FJQ54_14885</name>
</gene>
<dbReference type="EMBL" id="VFSU01000032">
    <property type="protein sequence ID" value="TPE59077.1"/>
    <property type="molecule type" value="Genomic_DNA"/>
</dbReference>
<comment type="caution">
    <text evidence="2">The sequence shown here is derived from an EMBL/GenBank/DDBJ whole genome shotgun (WGS) entry which is preliminary data.</text>
</comment>
<dbReference type="OrthoDB" id="7423492at2"/>
<dbReference type="Pfam" id="PF06835">
    <property type="entry name" value="LptC"/>
    <property type="match status" value="1"/>
</dbReference>
<dbReference type="Gene3D" id="2.60.450.10">
    <property type="entry name" value="Lipopolysaccharide (LPS) transport protein A like domain"/>
    <property type="match status" value="1"/>
</dbReference>
<name>A0A501XFG8_9SPHN</name>
<dbReference type="RefSeq" id="WP_140929212.1">
    <property type="nucleotide sequence ID" value="NZ_VFSU01000032.1"/>
</dbReference>
<evidence type="ECO:0000313" key="2">
    <source>
        <dbReference type="EMBL" id="TPE59077.1"/>
    </source>
</evidence>
<accession>A0A501XFG8</accession>
<proteinExistence type="predicted"/>
<evidence type="ECO:0000256" key="1">
    <source>
        <dbReference type="SAM" id="Phobius"/>
    </source>
</evidence>
<feature type="transmembrane region" description="Helical" evidence="1">
    <location>
        <begin position="31"/>
        <end position="51"/>
    </location>
</feature>
<dbReference type="Proteomes" id="UP000319897">
    <property type="component" value="Unassembled WGS sequence"/>
</dbReference>
<dbReference type="AlphaFoldDB" id="A0A501XFG8"/>
<protein>
    <submittedName>
        <fullName evidence="2">LPS export ABC transporter periplasmic protein LptC</fullName>
    </submittedName>
</protein>
<keyword evidence="1" id="KW-0812">Transmembrane</keyword>
<sequence>MSELADRQREARRRAMLPGGPRDAVIAAAKWVLPLASVALFAVLVILPMTATQEFSFLLSKDSAARAGERMRMQEATYRGETANGESFEIVAESGVQKTSAVPVVMLSGLSARLDQQQGPATVTAPAGEFFIEENRLVVDGPVIARSASGFSLDGNAIEVDINKNQVRTSEPVSGTLPMGQFSANAFAADLQGRTVSMTGGVKLRITPNRTVG</sequence>
<organism evidence="2 3">
    <name type="scientific">Sandaracinobacter neustonicus</name>
    <dbReference type="NCBI Taxonomy" id="1715348"/>
    <lineage>
        <taxon>Bacteria</taxon>
        <taxon>Pseudomonadati</taxon>
        <taxon>Pseudomonadota</taxon>
        <taxon>Alphaproteobacteria</taxon>
        <taxon>Sphingomonadales</taxon>
        <taxon>Sphingosinicellaceae</taxon>
        <taxon>Sandaracinobacter</taxon>
    </lineage>
</organism>
<evidence type="ECO:0000313" key="3">
    <source>
        <dbReference type="Proteomes" id="UP000319897"/>
    </source>
</evidence>